<organism evidence="1 2">
    <name type="scientific">Helicostylum pulchrum</name>
    <dbReference type="NCBI Taxonomy" id="562976"/>
    <lineage>
        <taxon>Eukaryota</taxon>
        <taxon>Fungi</taxon>
        <taxon>Fungi incertae sedis</taxon>
        <taxon>Mucoromycota</taxon>
        <taxon>Mucoromycotina</taxon>
        <taxon>Mucoromycetes</taxon>
        <taxon>Mucorales</taxon>
        <taxon>Mucorineae</taxon>
        <taxon>Mucoraceae</taxon>
        <taxon>Helicostylum</taxon>
    </lineage>
</organism>
<reference evidence="1 2" key="1">
    <citation type="submission" date="2024-04" db="EMBL/GenBank/DDBJ databases">
        <title>genome sequences of Mucor flavus KT1a and Helicostylum pulchrum KT1b strains isolation_sourced from the surface of a dry-aged beef.</title>
        <authorList>
            <person name="Toyotome T."/>
            <person name="Hosono M."/>
            <person name="Torimaru M."/>
            <person name="Fukuda K."/>
            <person name="Mikami N."/>
        </authorList>
    </citation>
    <scope>NUCLEOTIDE SEQUENCE [LARGE SCALE GENOMIC DNA]</scope>
    <source>
        <strain evidence="1 2">KT1b</strain>
    </source>
</reference>
<evidence type="ECO:0000313" key="2">
    <source>
        <dbReference type="Proteomes" id="UP001476247"/>
    </source>
</evidence>
<protein>
    <submittedName>
        <fullName evidence="1">Uncharacterized protein</fullName>
    </submittedName>
</protein>
<dbReference type="Proteomes" id="UP001476247">
    <property type="component" value="Unassembled WGS sequence"/>
</dbReference>
<accession>A0ABP9Y3F9</accession>
<comment type="caution">
    <text evidence="1">The sequence shown here is derived from an EMBL/GenBank/DDBJ whole genome shotgun (WGS) entry which is preliminary data.</text>
</comment>
<gene>
    <name evidence="1" type="ORF">HPULCUR_006986</name>
</gene>
<dbReference type="EMBL" id="BAABUJ010000019">
    <property type="protein sequence ID" value="GAA5801538.1"/>
    <property type="molecule type" value="Genomic_DNA"/>
</dbReference>
<sequence>MTEYEHLVSLFQKLTSVSVDFTLLDSVVENVPFRTPSWSVIKNLDITYTVPVSERDLHLLRTKFFTVDSLSLKFNRSDQPDHSFESFFRCLTDVENYKMSFADTANQLVLIMKNYYGSLLQHHNEVLDIRYVTCINQSQNTIELMLSKTNQTIHVLNLTFTCKSSFNLNEISQTTRSMLTDKRLCRYFTTLRFFFDHQQSVNRYLLPTLSKDLNHIETLILTGGNFLPILNTVSRQLNKTITKVTINNSDVSWLESLNSFYRISQLKVPEINLNDLYLELNNLIATSIYIKVQQDQMVKCYFLDTDLDGKDNLSQTIDQVMYDQHLMVSQNNAVFIHAHVKTLKKLTVCYNKSTYSLDFDVLK</sequence>
<keyword evidence="2" id="KW-1185">Reference proteome</keyword>
<proteinExistence type="predicted"/>
<name>A0ABP9Y3F9_9FUNG</name>
<evidence type="ECO:0000313" key="1">
    <source>
        <dbReference type="EMBL" id="GAA5801538.1"/>
    </source>
</evidence>